<organism evidence="1 2">
    <name type="scientific">Portunus trituberculatus</name>
    <name type="common">Swimming crab</name>
    <name type="synonym">Neptunus trituberculatus</name>
    <dbReference type="NCBI Taxonomy" id="210409"/>
    <lineage>
        <taxon>Eukaryota</taxon>
        <taxon>Metazoa</taxon>
        <taxon>Ecdysozoa</taxon>
        <taxon>Arthropoda</taxon>
        <taxon>Crustacea</taxon>
        <taxon>Multicrustacea</taxon>
        <taxon>Malacostraca</taxon>
        <taxon>Eumalacostraca</taxon>
        <taxon>Eucarida</taxon>
        <taxon>Decapoda</taxon>
        <taxon>Pleocyemata</taxon>
        <taxon>Brachyura</taxon>
        <taxon>Eubrachyura</taxon>
        <taxon>Portunoidea</taxon>
        <taxon>Portunidae</taxon>
        <taxon>Portuninae</taxon>
        <taxon>Portunus</taxon>
    </lineage>
</organism>
<dbReference type="Proteomes" id="UP000324222">
    <property type="component" value="Unassembled WGS sequence"/>
</dbReference>
<gene>
    <name evidence="1" type="ORF">E2C01_060674</name>
</gene>
<dbReference type="EMBL" id="VSRR010024880">
    <property type="protein sequence ID" value="MPC66525.1"/>
    <property type="molecule type" value="Genomic_DNA"/>
</dbReference>
<evidence type="ECO:0000313" key="1">
    <source>
        <dbReference type="EMBL" id="MPC66525.1"/>
    </source>
</evidence>
<dbReference type="AlphaFoldDB" id="A0A5B7HA38"/>
<keyword evidence="2" id="KW-1185">Reference proteome</keyword>
<name>A0A5B7HA38_PORTR</name>
<protein>
    <submittedName>
        <fullName evidence="1">Uncharacterized protein</fullName>
    </submittedName>
</protein>
<evidence type="ECO:0000313" key="2">
    <source>
        <dbReference type="Proteomes" id="UP000324222"/>
    </source>
</evidence>
<proteinExistence type="predicted"/>
<comment type="caution">
    <text evidence="1">The sequence shown here is derived from an EMBL/GenBank/DDBJ whole genome shotgun (WGS) entry which is preliminary data.</text>
</comment>
<sequence length="79" mass="8690">MKDCRKLVGFYTSEMGSIEKKLQLCKVTGDGESIFSIDYAELSAQTEAGNMTQFLRCLKSNQPDNIQVLLIPAGKTSPT</sequence>
<reference evidence="1 2" key="1">
    <citation type="submission" date="2019-05" db="EMBL/GenBank/DDBJ databases">
        <title>Another draft genome of Portunus trituberculatus and its Hox gene families provides insights of decapod evolution.</title>
        <authorList>
            <person name="Jeong J.-H."/>
            <person name="Song I."/>
            <person name="Kim S."/>
            <person name="Choi T."/>
            <person name="Kim D."/>
            <person name="Ryu S."/>
            <person name="Kim W."/>
        </authorList>
    </citation>
    <scope>NUCLEOTIDE SEQUENCE [LARGE SCALE GENOMIC DNA]</scope>
    <source>
        <tissue evidence="1">Muscle</tissue>
    </source>
</reference>
<accession>A0A5B7HA38</accession>